<evidence type="ECO:0000256" key="1">
    <source>
        <dbReference type="SAM" id="MobiDB-lite"/>
    </source>
</evidence>
<feature type="compositionally biased region" description="Basic residues" evidence="1">
    <location>
        <begin position="147"/>
        <end position="172"/>
    </location>
</feature>
<dbReference type="Proteomes" id="UP000708148">
    <property type="component" value="Unassembled WGS sequence"/>
</dbReference>
<accession>A0A8S1JAP5</accession>
<organism evidence="2 3">
    <name type="scientific">Ostreobium quekettii</name>
    <dbReference type="NCBI Taxonomy" id="121088"/>
    <lineage>
        <taxon>Eukaryota</taxon>
        <taxon>Viridiplantae</taxon>
        <taxon>Chlorophyta</taxon>
        <taxon>core chlorophytes</taxon>
        <taxon>Ulvophyceae</taxon>
        <taxon>TCBD clade</taxon>
        <taxon>Bryopsidales</taxon>
        <taxon>Ostreobineae</taxon>
        <taxon>Ostreobiaceae</taxon>
        <taxon>Ostreobium</taxon>
    </lineage>
</organism>
<proteinExistence type="predicted"/>
<evidence type="ECO:0000313" key="3">
    <source>
        <dbReference type="Proteomes" id="UP000708148"/>
    </source>
</evidence>
<dbReference type="AlphaFoldDB" id="A0A8S1JAP5"/>
<feature type="region of interest" description="Disordered" evidence="1">
    <location>
        <begin position="307"/>
        <end position="338"/>
    </location>
</feature>
<sequence>MQGVEPGRSDAQGSGNAGGGGKEAFQTVDGGLSIGGARKAASTRELSIRDGLSEGDKGRVGARGGRPLRTRRKEGRGNGPTVPDPALEDKGSCPGKHEDAHSTMTDNESKANLSTPEVFGTPIGSTPGGFGSPVLMPSSGSLSPKIAKMKATAKGKKAKDRKKRGTGKKRRVAQAAEGLVVQDQNVDSGNDAPTAVNRSGRKRKPRVYLAEEDINLKGSAAKKEKRLSGAKEGRAKAKISGLKRGRSSEPTRAHRTKGVLAENDDHKQEIKATEGMHCDVAVPVVGKRLHEDAAELRGPNVRQLKLEKRAKKVGQTGHRKRGAHGAWQNQKRSKLHSG</sequence>
<feature type="region of interest" description="Disordered" evidence="1">
    <location>
        <begin position="1"/>
        <end position="204"/>
    </location>
</feature>
<gene>
    <name evidence="2" type="ORF">OSTQU699_LOCUS8520</name>
</gene>
<feature type="compositionally biased region" description="Basic and acidic residues" evidence="1">
    <location>
        <begin position="87"/>
        <end position="101"/>
    </location>
</feature>
<dbReference type="EMBL" id="CAJHUC010002087">
    <property type="protein sequence ID" value="CAD7703163.1"/>
    <property type="molecule type" value="Genomic_DNA"/>
</dbReference>
<keyword evidence="3" id="KW-1185">Reference proteome</keyword>
<evidence type="ECO:0000313" key="2">
    <source>
        <dbReference type="EMBL" id="CAD7703163.1"/>
    </source>
</evidence>
<feature type="compositionally biased region" description="Basic and acidic residues" evidence="1">
    <location>
        <begin position="46"/>
        <end position="59"/>
    </location>
</feature>
<feature type="compositionally biased region" description="Basic residues" evidence="1">
    <location>
        <begin position="308"/>
        <end position="323"/>
    </location>
</feature>
<protein>
    <submittedName>
        <fullName evidence="2">Uncharacterized protein</fullName>
    </submittedName>
</protein>
<feature type="compositionally biased region" description="Polar residues" evidence="1">
    <location>
        <begin position="102"/>
        <end position="115"/>
    </location>
</feature>
<feature type="compositionally biased region" description="Basic and acidic residues" evidence="1">
    <location>
        <begin position="226"/>
        <end position="235"/>
    </location>
</feature>
<name>A0A8S1JAP5_9CHLO</name>
<reference evidence="2" key="1">
    <citation type="submission" date="2020-12" db="EMBL/GenBank/DDBJ databases">
        <authorList>
            <person name="Iha C."/>
        </authorList>
    </citation>
    <scope>NUCLEOTIDE SEQUENCE</scope>
</reference>
<comment type="caution">
    <text evidence="2">The sequence shown here is derived from an EMBL/GenBank/DDBJ whole genome shotgun (WGS) entry which is preliminary data.</text>
</comment>
<feature type="region of interest" description="Disordered" evidence="1">
    <location>
        <begin position="220"/>
        <end position="265"/>
    </location>
</feature>